<dbReference type="EMBL" id="CP076544">
    <property type="protein sequence ID" value="QWS32521.1"/>
    <property type="molecule type" value="Genomic_DNA"/>
</dbReference>
<keyword evidence="2" id="KW-1185">Reference proteome</keyword>
<reference evidence="1" key="1">
    <citation type="submission" date="2021-06" db="EMBL/GenBank/DDBJ databases">
        <authorList>
            <person name="Ellington A.J."/>
            <person name="Bryan N.C."/>
            <person name="Christner B.C."/>
            <person name="Reisch C.R."/>
        </authorList>
    </citation>
    <scope>NUCLEOTIDE SEQUENCE</scope>
    <source>
        <strain evidence="1">L6-1</strain>
    </source>
</reference>
<protein>
    <submittedName>
        <fullName evidence="1">TetR/AcrR family transcriptional regulator</fullName>
    </submittedName>
</protein>
<sequence>MPTTAAPASTDTGSVAGPAGTEPCTLRERKKQQTRQAIHDAALTRITDHGLDGVTVEQICADADVSPRTFFNYFSSKAHAAIGLDTVEVPPAVRDRFTAADGRLVDDVCDLVANTVPLSADRARAKELLVRRPEMTSMVMRWMAESRQALIAVVSTRTDEDTARTAVALVMSALSEAAHRFSVPTQADLAARLRSVVAEMVALATAGPQRSA</sequence>
<gene>
    <name evidence="1" type="ORF">KM842_09475</name>
</gene>
<dbReference type="Proteomes" id="UP000681794">
    <property type="component" value="Chromosome"/>
</dbReference>
<evidence type="ECO:0000313" key="1">
    <source>
        <dbReference type="EMBL" id="QWS32521.1"/>
    </source>
</evidence>
<proteinExistence type="predicted"/>
<accession>A0ACD1E1A7</accession>
<organism evidence="1 2">
    <name type="scientific">Curtobacterium aetherium</name>
    <dbReference type="NCBI Taxonomy" id="2841594"/>
    <lineage>
        <taxon>Bacteria</taxon>
        <taxon>Bacillati</taxon>
        <taxon>Actinomycetota</taxon>
        <taxon>Actinomycetes</taxon>
        <taxon>Micrococcales</taxon>
        <taxon>Microbacteriaceae</taxon>
        <taxon>Curtobacterium</taxon>
    </lineage>
</organism>
<evidence type="ECO:0000313" key="2">
    <source>
        <dbReference type="Proteomes" id="UP000681794"/>
    </source>
</evidence>
<name>A0ACD1E1A7_9MICO</name>